<accession>A0A5P2AVN7</accession>
<organism evidence="2 3">
    <name type="scientific">Streptomyces venezuelae</name>
    <dbReference type="NCBI Taxonomy" id="54571"/>
    <lineage>
        <taxon>Bacteria</taxon>
        <taxon>Bacillati</taxon>
        <taxon>Actinomycetota</taxon>
        <taxon>Actinomycetes</taxon>
        <taxon>Kitasatosporales</taxon>
        <taxon>Streptomycetaceae</taxon>
        <taxon>Streptomyces</taxon>
    </lineage>
</organism>
<dbReference type="OrthoDB" id="3543532at2"/>
<dbReference type="Proteomes" id="UP000324106">
    <property type="component" value="Chromosome"/>
</dbReference>
<sequence length="751" mass="80776">MLTYQDVVTIDLTPLTTAAGKWDEMATSFHTLETDYKNSVQSVAEDGVWLGLSANTASGQFAATGKQYAAAQVEAKAIASLLRDAHTQFVTLVKAVKDVVTQAQADEMIVDGQGKATWDSAKYQSSRNDPDYPAFQRKRYDAATEWTRRIDTAVKAVDDADQGAKLALTQAAGGNKGVIPGLPNQQYGFNGAAVGDIELYEAQKAQDIATRINSGEKVSAADYAELNRSFRDNAGNKAFSQTFLAGLGTDGTIKLSNKLNSKEHQDLERGLANTVAGATQVPGKTSEMPPGSKKFNEWLNSPDGRFYKEWTESLDKSGTKNFGSNTQPLHGYQSFVSMMQHADADYDDQFLYQLGDDLIAAEKEHEGIFTKWGGGWEEKGIESDPIDGLLGVMSKNPEAATAFFDPQGNGPAGDHVGNDHLKYLLGSGDDSREWPKNVITGYGVATYDDYTSRIGLGAALEAATTGREPNSAGAAFDQHSEAQARVMQETITVLDKDDKGDAIEQNLKAPLGRALADYTMDTHAILRGDGPGDSSGIKANGEDSSITNDKHSLLRVMRGVSDAAYGTTPGGEPVLVYDLLYENQKLYSAEYLSTARGAEGDQQNNVVGDWDNKARNVGEVYGAMTAIGSDMILDDRDTKIGNLNDAMRYTYHGVGGLFTQIPVVGDPIQRMVDAATYEYSKDVSAAAEDVARSKDSRATTAGIGGTNALMDAWGSTRGVQGTEAHEHAKGEAQQSFITGREDAYSALRTRK</sequence>
<gene>
    <name evidence="2" type="ORF">DEJ46_27315</name>
</gene>
<dbReference type="AlphaFoldDB" id="A0A5P2AVN7"/>
<protein>
    <submittedName>
        <fullName evidence="2">Uncharacterized protein</fullName>
    </submittedName>
</protein>
<dbReference type="EMBL" id="CP029194">
    <property type="protein sequence ID" value="QES22352.1"/>
    <property type="molecule type" value="Genomic_DNA"/>
</dbReference>
<proteinExistence type="predicted"/>
<evidence type="ECO:0000256" key="1">
    <source>
        <dbReference type="SAM" id="MobiDB-lite"/>
    </source>
</evidence>
<feature type="region of interest" description="Disordered" evidence="1">
    <location>
        <begin position="717"/>
        <end position="751"/>
    </location>
</feature>
<reference evidence="2 3" key="1">
    <citation type="submission" date="2018-05" db="EMBL/GenBank/DDBJ databases">
        <title>Streptomyces venezuelae.</title>
        <authorList>
            <person name="Kim W."/>
            <person name="Lee N."/>
            <person name="Cho B.-K."/>
        </authorList>
    </citation>
    <scope>NUCLEOTIDE SEQUENCE [LARGE SCALE GENOMIC DNA]</scope>
    <source>
        <strain evidence="2 3">ATCC 15068</strain>
    </source>
</reference>
<evidence type="ECO:0000313" key="2">
    <source>
        <dbReference type="EMBL" id="QES22352.1"/>
    </source>
</evidence>
<evidence type="ECO:0000313" key="3">
    <source>
        <dbReference type="Proteomes" id="UP000324106"/>
    </source>
</evidence>
<name>A0A5P2AVN7_STRVZ</name>
<dbReference type="RefSeq" id="WP_150270504.1">
    <property type="nucleotide sequence ID" value="NZ_CP029194.1"/>
</dbReference>